<evidence type="ECO:0000313" key="8">
    <source>
        <dbReference type="EMBL" id="ASS37662.1"/>
    </source>
</evidence>
<evidence type="ECO:0000259" key="6">
    <source>
        <dbReference type="Pfam" id="PF00586"/>
    </source>
</evidence>
<dbReference type="GO" id="GO:0005737">
    <property type="term" value="C:cytoplasm"/>
    <property type="evidence" value="ECO:0007669"/>
    <property type="project" value="TreeGrafter"/>
</dbReference>
<dbReference type="SUPFAM" id="SSF56042">
    <property type="entry name" value="PurM C-terminal domain-like"/>
    <property type="match status" value="1"/>
</dbReference>
<evidence type="ECO:0000313" key="9">
    <source>
        <dbReference type="Proteomes" id="UP000214689"/>
    </source>
</evidence>
<keyword evidence="1" id="KW-0808">Transferase</keyword>
<dbReference type="InterPro" id="IPR004536">
    <property type="entry name" value="SPS/SelD"/>
</dbReference>
<dbReference type="InterPro" id="IPR016188">
    <property type="entry name" value="PurM-like_N"/>
</dbReference>
<evidence type="ECO:0000256" key="5">
    <source>
        <dbReference type="ARBA" id="ARBA00023266"/>
    </source>
</evidence>
<evidence type="ECO:0000256" key="3">
    <source>
        <dbReference type="ARBA" id="ARBA00022777"/>
    </source>
</evidence>
<dbReference type="Pfam" id="PF02769">
    <property type="entry name" value="AIRS_C"/>
    <property type="match status" value="1"/>
</dbReference>
<dbReference type="InterPro" id="IPR036921">
    <property type="entry name" value="PurM-like_N_sf"/>
</dbReference>
<keyword evidence="4" id="KW-0067">ATP-binding</keyword>
<name>A0A223ARV5_9FIRM</name>
<gene>
    <name evidence="8" type="ORF">AXF17_03810</name>
</gene>
<evidence type="ECO:0000256" key="4">
    <source>
        <dbReference type="ARBA" id="ARBA00022840"/>
    </source>
</evidence>
<keyword evidence="5" id="KW-0711">Selenium</keyword>
<dbReference type="PIRSF" id="PIRSF036407">
    <property type="entry name" value="Selenphspht_syn"/>
    <property type="match status" value="1"/>
</dbReference>
<keyword evidence="3 8" id="KW-0418">Kinase</keyword>
<proteinExistence type="predicted"/>
<dbReference type="Gene3D" id="3.90.650.10">
    <property type="entry name" value="PurM-like C-terminal domain"/>
    <property type="match status" value="1"/>
</dbReference>
<sequence>MLSKLPKIRDERVLVGFDSSDDACVYKVSDDLAIINSIDFFPPIVDDPYMFGQIAAANSLSDIYAMGGTPKLAMNLLTFPEKLPLAAVKAILEGGNDKVNEAGAMTTGGHSINDKEPKYGLSVTGFAHPDDILSNSASEGDYLVITKKIGSGVLTSADKVSLLSVAESRALSDTMAELNRYAFEATAGVKVNGCTDITGFGLLGHGAEMAKSGDVTLEIFTERVPLMDRVLEFASQGILPGGAHNNMAFLEKDVIDYSVGLNQAQIDMLYDPQTSGGLLLAVKEPELERLQYQLGEKGCENAVIGRFKKRTSHYIEILNK</sequence>
<dbReference type="GO" id="GO:0016260">
    <property type="term" value="P:selenocysteine biosynthetic process"/>
    <property type="evidence" value="ECO:0007669"/>
    <property type="project" value="TreeGrafter"/>
</dbReference>
<dbReference type="InterPro" id="IPR036676">
    <property type="entry name" value="PurM-like_C_sf"/>
</dbReference>
<dbReference type="AlphaFoldDB" id="A0A223ARV5"/>
<keyword evidence="2" id="KW-0547">Nucleotide-binding</keyword>
<feature type="domain" description="PurM-like C-terminal" evidence="7">
    <location>
        <begin position="139"/>
        <end position="314"/>
    </location>
</feature>
<dbReference type="NCBIfam" id="TIGR00476">
    <property type="entry name" value="selD"/>
    <property type="match status" value="1"/>
</dbReference>
<keyword evidence="9" id="KW-1185">Reference proteome</keyword>
<dbReference type="EMBL" id="CP016199">
    <property type="protein sequence ID" value="ASS37662.1"/>
    <property type="molecule type" value="Genomic_DNA"/>
</dbReference>
<evidence type="ECO:0000256" key="1">
    <source>
        <dbReference type="ARBA" id="ARBA00022679"/>
    </source>
</evidence>
<evidence type="ECO:0000259" key="7">
    <source>
        <dbReference type="Pfam" id="PF02769"/>
    </source>
</evidence>
<dbReference type="GO" id="GO:0005524">
    <property type="term" value="F:ATP binding"/>
    <property type="evidence" value="ECO:0007669"/>
    <property type="project" value="UniProtKB-KW"/>
</dbReference>
<dbReference type="CDD" id="cd02195">
    <property type="entry name" value="SelD"/>
    <property type="match status" value="1"/>
</dbReference>
<organism evidence="8 9">
    <name type="scientific">Mogibacterium pumilum</name>
    <dbReference type="NCBI Taxonomy" id="86332"/>
    <lineage>
        <taxon>Bacteria</taxon>
        <taxon>Bacillati</taxon>
        <taxon>Bacillota</taxon>
        <taxon>Clostridia</taxon>
        <taxon>Peptostreptococcales</taxon>
        <taxon>Anaerovoracaceae</taxon>
        <taxon>Mogibacterium</taxon>
    </lineage>
</organism>
<feature type="domain" description="PurM-like N-terminal" evidence="6">
    <location>
        <begin position="21"/>
        <end position="126"/>
    </location>
</feature>
<dbReference type="Pfam" id="PF00586">
    <property type="entry name" value="AIRS"/>
    <property type="match status" value="1"/>
</dbReference>
<dbReference type="InterPro" id="IPR010918">
    <property type="entry name" value="PurM-like_C_dom"/>
</dbReference>
<accession>A0A223ARV5</accession>
<reference evidence="9" key="1">
    <citation type="submission" date="2016-05" db="EMBL/GenBank/DDBJ databases">
        <authorList>
            <person name="Holder M.E."/>
            <person name="Ajami N.J."/>
            <person name="Petrosino J.F."/>
        </authorList>
    </citation>
    <scope>NUCLEOTIDE SEQUENCE [LARGE SCALE GENOMIC DNA]</scope>
    <source>
        <strain evidence="9">ATCC 700696</strain>
    </source>
</reference>
<dbReference type="GO" id="GO:0004756">
    <property type="term" value="F:selenide, water dikinase activity"/>
    <property type="evidence" value="ECO:0007669"/>
    <property type="project" value="TreeGrafter"/>
</dbReference>
<dbReference type="Gene3D" id="3.30.1330.10">
    <property type="entry name" value="PurM-like, N-terminal domain"/>
    <property type="match status" value="1"/>
</dbReference>
<dbReference type="SUPFAM" id="SSF55326">
    <property type="entry name" value="PurM N-terminal domain-like"/>
    <property type="match status" value="1"/>
</dbReference>
<dbReference type="Proteomes" id="UP000214689">
    <property type="component" value="Chromosome"/>
</dbReference>
<protein>
    <submittedName>
        <fullName evidence="8">Selenide, water dikinase SelD</fullName>
    </submittedName>
</protein>
<evidence type="ECO:0000256" key="2">
    <source>
        <dbReference type="ARBA" id="ARBA00022741"/>
    </source>
</evidence>
<dbReference type="PANTHER" id="PTHR10256">
    <property type="entry name" value="SELENIDE, WATER DIKINASE"/>
    <property type="match status" value="1"/>
</dbReference>
<dbReference type="PANTHER" id="PTHR10256:SF0">
    <property type="entry name" value="INACTIVE SELENIDE, WATER DIKINASE-LIKE PROTEIN-RELATED"/>
    <property type="match status" value="1"/>
</dbReference>